<protein>
    <submittedName>
        <fullName evidence="7">Transcription regulator</fullName>
    </submittedName>
    <submittedName>
        <fullName evidence="8">Transcriptional regulator, TetR family</fullName>
    </submittedName>
</protein>
<dbReference type="PANTHER" id="PTHR30055:SF234">
    <property type="entry name" value="HTH-TYPE TRANSCRIPTIONAL REGULATOR BETI"/>
    <property type="match status" value="1"/>
</dbReference>
<evidence type="ECO:0000256" key="1">
    <source>
        <dbReference type="ARBA" id="ARBA00022491"/>
    </source>
</evidence>
<dbReference type="STRING" id="797209.GCA_000376445_03985"/>
<dbReference type="RefSeq" id="WP_007980792.1">
    <property type="nucleotide sequence ID" value="NZ_AEMG01000014.1"/>
</dbReference>
<keyword evidence="10" id="KW-1185">Reference proteome</keyword>
<keyword evidence="3 5" id="KW-0238">DNA-binding</keyword>
<evidence type="ECO:0000256" key="3">
    <source>
        <dbReference type="ARBA" id="ARBA00023125"/>
    </source>
</evidence>
<dbReference type="InterPro" id="IPR050109">
    <property type="entry name" value="HTH-type_TetR-like_transc_reg"/>
</dbReference>
<dbReference type="PROSITE" id="PS50977">
    <property type="entry name" value="HTH_TETR_2"/>
    <property type="match status" value="1"/>
</dbReference>
<dbReference type="Pfam" id="PF00440">
    <property type="entry name" value="TetR_N"/>
    <property type="match status" value="1"/>
</dbReference>
<feature type="DNA-binding region" description="H-T-H motif" evidence="5">
    <location>
        <begin position="35"/>
        <end position="54"/>
    </location>
</feature>
<dbReference type="AlphaFoldDB" id="E7QVF7"/>
<dbReference type="SUPFAM" id="SSF46689">
    <property type="entry name" value="Homeodomain-like"/>
    <property type="match status" value="1"/>
</dbReference>
<dbReference type="Proteomes" id="UP000184203">
    <property type="component" value="Unassembled WGS sequence"/>
</dbReference>
<keyword evidence="2" id="KW-0805">Transcription regulation</keyword>
<dbReference type="OrthoDB" id="135877at2157"/>
<dbReference type="Pfam" id="PF13977">
    <property type="entry name" value="TetR_C_6"/>
    <property type="match status" value="1"/>
</dbReference>
<dbReference type="InterPro" id="IPR001647">
    <property type="entry name" value="HTH_TetR"/>
</dbReference>
<keyword evidence="1" id="KW-0678">Repressor</keyword>
<evidence type="ECO:0000313" key="9">
    <source>
        <dbReference type="Proteomes" id="UP000003751"/>
    </source>
</evidence>
<evidence type="ECO:0000259" key="6">
    <source>
        <dbReference type="PROSITE" id="PS50977"/>
    </source>
</evidence>
<evidence type="ECO:0000313" key="8">
    <source>
        <dbReference type="EMBL" id="SHL31415.1"/>
    </source>
</evidence>
<dbReference type="GO" id="GO:0003700">
    <property type="term" value="F:DNA-binding transcription factor activity"/>
    <property type="evidence" value="ECO:0007669"/>
    <property type="project" value="TreeGrafter"/>
</dbReference>
<dbReference type="PATRIC" id="fig|797209.4.peg.2749"/>
<reference evidence="8" key="2">
    <citation type="submission" date="2016-11" db="EMBL/GenBank/DDBJ databases">
        <authorList>
            <person name="Jaros S."/>
            <person name="Januszkiewicz K."/>
            <person name="Wedrychowicz H."/>
        </authorList>
    </citation>
    <scope>NUCLEOTIDE SEQUENCE [LARGE SCALE GENOMIC DNA]</scope>
    <source>
        <strain evidence="8">DX253</strain>
    </source>
</reference>
<dbReference type="Proteomes" id="UP000003751">
    <property type="component" value="Unassembled WGS sequence"/>
</dbReference>
<reference evidence="10" key="3">
    <citation type="submission" date="2016-11" db="EMBL/GenBank/DDBJ databases">
        <authorList>
            <person name="Varghese N."/>
            <person name="Submissions S."/>
        </authorList>
    </citation>
    <scope>NUCLEOTIDE SEQUENCE [LARGE SCALE GENOMIC DNA]</scope>
    <source>
        <strain evidence="10">DX253</strain>
    </source>
</reference>
<dbReference type="EMBL" id="AEMG01000014">
    <property type="protein sequence ID" value="EFW91479.1"/>
    <property type="molecule type" value="Genomic_DNA"/>
</dbReference>
<organism evidence="7 9">
    <name type="scientific">Haladaptatus paucihalophilus DX253</name>
    <dbReference type="NCBI Taxonomy" id="797209"/>
    <lineage>
        <taxon>Archaea</taxon>
        <taxon>Methanobacteriati</taxon>
        <taxon>Methanobacteriota</taxon>
        <taxon>Stenosarchaea group</taxon>
        <taxon>Halobacteria</taxon>
        <taxon>Halobacteriales</taxon>
        <taxon>Haladaptataceae</taxon>
        <taxon>Haladaptatus</taxon>
    </lineage>
</organism>
<evidence type="ECO:0000313" key="10">
    <source>
        <dbReference type="Proteomes" id="UP000184203"/>
    </source>
</evidence>
<reference evidence="7 9" key="1">
    <citation type="journal article" date="2014" name="ISME J.">
        <title>Trehalose/2-sulfotrehalose biosynthesis and glycine-betaine uptake are widely spread mechanisms for osmoadaptation in the Halobacteriales.</title>
        <authorList>
            <person name="Youssef N.H."/>
            <person name="Savage-Ashlock K.N."/>
            <person name="McCully A.L."/>
            <person name="Luedtke B."/>
            <person name="Shaw E.I."/>
            <person name="Hoff W.D."/>
            <person name="Elshahed M.S."/>
        </authorList>
    </citation>
    <scope>NUCLEOTIDE SEQUENCE [LARGE SCALE GENOMIC DNA]</scope>
    <source>
        <strain evidence="7 9">DX253</strain>
    </source>
</reference>
<evidence type="ECO:0000256" key="4">
    <source>
        <dbReference type="ARBA" id="ARBA00023163"/>
    </source>
</evidence>
<dbReference type="Gene3D" id="1.10.357.10">
    <property type="entry name" value="Tetracycline Repressor, domain 2"/>
    <property type="match status" value="1"/>
</dbReference>
<name>E7QVF7_HALPU</name>
<dbReference type="InterPro" id="IPR039538">
    <property type="entry name" value="BetI_C"/>
</dbReference>
<keyword evidence="4" id="KW-0804">Transcription</keyword>
<dbReference type="EMBL" id="FRAN01000006">
    <property type="protein sequence ID" value="SHL31415.1"/>
    <property type="molecule type" value="Genomic_DNA"/>
</dbReference>
<accession>E7QVF7</accession>
<dbReference type="SUPFAM" id="SSF48498">
    <property type="entry name" value="Tetracyclin repressor-like, C-terminal domain"/>
    <property type="match status" value="1"/>
</dbReference>
<dbReference type="PANTHER" id="PTHR30055">
    <property type="entry name" value="HTH-TYPE TRANSCRIPTIONAL REGULATOR RUTR"/>
    <property type="match status" value="1"/>
</dbReference>
<dbReference type="InterPro" id="IPR009057">
    <property type="entry name" value="Homeodomain-like_sf"/>
</dbReference>
<evidence type="ECO:0000256" key="2">
    <source>
        <dbReference type="ARBA" id="ARBA00023015"/>
    </source>
</evidence>
<evidence type="ECO:0000256" key="5">
    <source>
        <dbReference type="PROSITE-ProRule" id="PRU00335"/>
    </source>
</evidence>
<dbReference type="InterPro" id="IPR036271">
    <property type="entry name" value="Tet_transcr_reg_TetR-rel_C_sf"/>
</dbReference>
<feature type="domain" description="HTH tetR-type" evidence="6">
    <location>
        <begin position="12"/>
        <end position="72"/>
    </location>
</feature>
<sequence length="203" mass="23137">MTSSDSSGEKWTSAEEEIMRATYRALLSHGYANLSMSRIAEELDKSKAAPYYYYDSKDELLVSFLDYSVDQFEETIDTRESDDPKETLDRVIEKLLPLQPDETEQQLQTVLVELRAQAVTNGAFREQFTRLDEKIVTAIHEIIQQGIDDGVFRDVDSTRVAEHILATITGTRYCHATTNRETAIAVTRVSLSSYIDSELRKRP</sequence>
<dbReference type="eggNOG" id="arCOG02646">
    <property type="taxonomic scope" value="Archaea"/>
</dbReference>
<evidence type="ECO:0000313" key="7">
    <source>
        <dbReference type="EMBL" id="EFW91479.1"/>
    </source>
</evidence>
<dbReference type="GO" id="GO:0000976">
    <property type="term" value="F:transcription cis-regulatory region binding"/>
    <property type="evidence" value="ECO:0007669"/>
    <property type="project" value="TreeGrafter"/>
</dbReference>
<proteinExistence type="predicted"/>
<gene>
    <name evidence="8" type="ORF">SAMN05444342_3492</name>
    <name evidence="7" type="ORF">ZOD2009_13966</name>
</gene>